<reference evidence="1" key="2">
    <citation type="journal article" date="2015" name="Fish Shellfish Immunol.">
        <title>Early steps in the European eel (Anguilla anguilla)-Vibrio vulnificus interaction in the gills: Role of the RtxA13 toxin.</title>
        <authorList>
            <person name="Callol A."/>
            <person name="Pajuelo D."/>
            <person name="Ebbesson L."/>
            <person name="Teles M."/>
            <person name="MacKenzie S."/>
            <person name="Amaro C."/>
        </authorList>
    </citation>
    <scope>NUCLEOTIDE SEQUENCE</scope>
</reference>
<proteinExistence type="predicted"/>
<name>A0A0E9WZ26_ANGAN</name>
<organism evidence="1">
    <name type="scientific">Anguilla anguilla</name>
    <name type="common">European freshwater eel</name>
    <name type="synonym">Muraena anguilla</name>
    <dbReference type="NCBI Taxonomy" id="7936"/>
    <lineage>
        <taxon>Eukaryota</taxon>
        <taxon>Metazoa</taxon>
        <taxon>Chordata</taxon>
        <taxon>Craniata</taxon>
        <taxon>Vertebrata</taxon>
        <taxon>Euteleostomi</taxon>
        <taxon>Actinopterygii</taxon>
        <taxon>Neopterygii</taxon>
        <taxon>Teleostei</taxon>
        <taxon>Anguilliformes</taxon>
        <taxon>Anguillidae</taxon>
        <taxon>Anguilla</taxon>
    </lineage>
</organism>
<dbReference type="AlphaFoldDB" id="A0A0E9WZ26"/>
<sequence>MVLCFKLEHISMMSNLDFRMNKGNRFFLHYFIGFLQTGSMSCHK</sequence>
<accession>A0A0E9WZ26</accession>
<evidence type="ECO:0000313" key="1">
    <source>
        <dbReference type="EMBL" id="JAH94708.1"/>
    </source>
</evidence>
<reference evidence="1" key="1">
    <citation type="submission" date="2014-11" db="EMBL/GenBank/DDBJ databases">
        <authorList>
            <person name="Amaro Gonzalez C."/>
        </authorList>
    </citation>
    <scope>NUCLEOTIDE SEQUENCE</scope>
</reference>
<protein>
    <submittedName>
        <fullName evidence="1">Uncharacterized protein</fullName>
    </submittedName>
</protein>
<dbReference type="EMBL" id="GBXM01013869">
    <property type="protein sequence ID" value="JAH94708.1"/>
    <property type="molecule type" value="Transcribed_RNA"/>
</dbReference>